<dbReference type="EMBL" id="JBHLZU010000017">
    <property type="protein sequence ID" value="MFB9906026.1"/>
    <property type="molecule type" value="Genomic_DNA"/>
</dbReference>
<dbReference type="RefSeq" id="WP_377853637.1">
    <property type="nucleotide sequence ID" value="NZ_JBHLZU010000017.1"/>
</dbReference>
<dbReference type="InterPro" id="IPR000073">
    <property type="entry name" value="AB_hydrolase_1"/>
</dbReference>
<comment type="caution">
    <text evidence="3">The sequence shown here is derived from an EMBL/GenBank/DDBJ whole genome shotgun (WGS) entry which is preliminary data.</text>
</comment>
<dbReference type="InterPro" id="IPR029058">
    <property type="entry name" value="AB_hydrolase_fold"/>
</dbReference>
<protein>
    <submittedName>
        <fullName evidence="3">Alpha/beta fold hydrolase</fullName>
    </submittedName>
</protein>
<sequence length="291" mass="31572">MNKTVGISRFVDEESREEFLTLYGEAMGAWPDPREESDVDTRFGTTHVYRHGGGDETPVVLLHGGNTTSAAWFPNVAALAADRPVYAVDVLGEPGLSTQTAPMLTPKDTAEWLGAVLDGLGLERAHLVGLSYGAWIAANQAVHTPDRLASITLLEPARVLTELKPIFAARTLWNNLMGAESLWREYLEWCSGDRPASHAKLRDLQVLASMRFRKRVGPPRKLGKKQLTGMVVPTLVMLGGNSPVHRVQRAAGRATLIPGAEVVVIPGAGHGLPAERPEAVNSRIREFLAAH</sequence>
<feature type="domain" description="AB hydrolase-1" evidence="2">
    <location>
        <begin position="59"/>
        <end position="281"/>
    </location>
</feature>
<dbReference type="Pfam" id="PF12697">
    <property type="entry name" value="Abhydrolase_6"/>
    <property type="match status" value="1"/>
</dbReference>
<keyword evidence="4" id="KW-1185">Reference proteome</keyword>
<evidence type="ECO:0000313" key="3">
    <source>
        <dbReference type="EMBL" id="MFB9906026.1"/>
    </source>
</evidence>
<accession>A0ABV5ZYN1</accession>
<dbReference type="InterPro" id="IPR050266">
    <property type="entry name" value="AB_hydrolase_sf"/>
</dbReference>
<dbReference type="PANTHER" id="PTHR43798">
    <property type="entry name" value="MONOACYLGLYCEROL LIPASE"/>
    <property type="match status" value="1"/>
</dbReference>
<gene>
    <name evidence="3" type="ORF">ACFFQA_18985</name>
</gene>
<dbReference type="GO" id="GO:0016787">
    <property type="term" value="F:hydrolase activity"/>
    <property type="evidence" value="ECO:0007669"/>
    <property type="project" value="UniProtKB-KW"/>
</dbReference>
<evidence type="ECO:0000259" key="2">
    <source>
        <dbReference type="Pfam" id="PF12697"/>
    </source>
</evidence>
<proteinExistence type="predicted"/>
<name>A0ABV5ZYN1_9PSEU</name>
<dbReference type="SUPFAM" id="SSF53474">
    <property type="entry name" value="alpha/beta-Hydrolases"/>
    <property type="match status" value="1"/>
</dbReference>
<dbReference type="PANTHER" id="PTHR43798:SF31">
    <property type="entry name" value="AB HYDROLASE SUPERFAMILY PROTEIN YCLE"/>
    <property type="match status" value="1"/>
</dbReference>
<evidence type="ECO:0000313" key="4">
    <source>
        <dbReference type="Proteomes" id="UP001589693"/>
    </source>
</evidence>
<organism evidence="3 4">
    <name type="scientific">Allokutzneria oryzae</name>
    <dbReference type="NCBI Taxonomy" id="1378989"/>
    <lineage>
        <taxon>Bacteria</taxon>
        <taxon>Bacillati</taxon>
        <taxon>Actinomycetota</taxon>
        <taxon>Actinomycetes</taxon>
        <taxon>Pseudonocardiales</taxon>
        <taxon>Pseudonocardiaceae</taxon>
        <taxon>Allokutzneria</taxon>
    </lineage>
</organism>
<evidence type="ECO:0000256" key="1">
    <source>
        <dbReference type="ARBA" id="ARBA00022801"/>
    </source>
</evidence>
<keyword evidence="1 3" id="KW-0378">Hydrolase</keyword>
<dbReference type="Gene3D" id="3.40.50.1820">
    <property type="entry name" value="alpha/beta hydrolase"/>
    <property type="match status" value="1"/>
</dbReference>
<reference evidence="3 4" key="1">
    <citation type="submission" date="2024-09" db="EMBL/GenBank/DDBJ databases">
        <authorList>
            <person name="Sun Q."/>
            <person name="Mori K."/>
        </authorList>
    </citation>
    <scope>NUCLEOTIDE SEQUENCE [LARGE SCALE GENOMIC DNA]</scope>
    <source>
        <strain evidence="3 4">TBRC 7907</strain>
    </source>
</reference>
<dbReference type="Proteomes" id="UP001589693">
    <property type="component" value="Unassembled WGS sequence"/>
</dbReference>